<proteinExistence type="predicted"/>
<dbReference type="InterPro" id="IPR001943">
    <property type="entry name" value="UVR_dom"/>
</dbReference>
<evidence type="ECO:0000259" key="1">
    <source>
        <dbReference type="PROSITE" id="PS50151"/>
    </source>
</evidence>
<sequence length="68" mass="7969">MSNRGQSELSEKSEEIASLRELGEEIRRKKPLTELDRLKLELEDAVKRENFEKAAKLRDVIKKRGDEE</sequence>
<name>X0TP42_9ZZZZ</name>
<comment type="caution">
    <text evidence="2">The sequence shown here is derived from an EMBL/GenBank/DDBJ whole genome shotgun (WGS) entry which is preliminary data.</text>
</comment>
<dbReference type="EMBL" id="BARS01019352">
    <property type="protein sequence ID" value="GAF89922.1"/>
    <property type="molecule type" value="Genomic_DNA"/>
</dbReference>
<dbReference type="PROSITE" id="PS50151">
    <property type="entry name" value="UVR"/>
    <property type="match status" value="1"/>
</dbReference>
<protein>
    <recommendedName>
        <fullName evidence="1">UVR domain-containing protein</fullName>
    </recommendedName>
</protein>
<reference evidence="2" key="1">
    <citation type="journal article" date="2014" name="Front. Microbiol.">
        <title>High frequency of phylogenetically diverse reductive dehalogenase-homologous genes in deep subseafloor sedimentary metagenomes.</title>
        <authorList>
            <person name="Kawai M."/>
            <person name="Futagami T."/>
            <person name="Toyoda A."/>
            <person name="Takaki Y."/>
            <person name="Nishi S."/>
            <person name="Hori S."/>
            <person name="Arai W."/>
            <person name="Tsubouchi T."/>
            <person name="Morono Y."/>
            <person name="Uchiyama I."/>
            <person name="Ito T."/>
            <person name="Fujiyama A."/>
            <person name="Inagaki F."/>
            <person name="Takami H."/>
        </authorList>
    </citation>
    <scope>NUCLEOTIDE SEQUENCE</scope>
    <source>
        <strain evidence="2">Expedition CK06-06</strain>
    </source>
</reference>
<gene>
    <name evidence="2" type="ORF">S01H1_31369</name>
</gene>
<dbReference type="AlphaFoldDB" id="X0TP42"/>
<dbReference type="Pfam" id="PF02151">
    <property type="entry name" value="UVR"/>
    <property type="match status" value="1"/>
</dbReference>
<feature type="domain" description="UVR" evidence="1">
    <location>
        <begin position="32"/>
        <end position="67"/>
    </location>
</feature>
<dbReference type="InterPro" id="IPR036876">
    <property type="entry name" value="UVR_dom_sf"/>
</dbReference>
<dbReference type="SUPFAM" id="SSF46600">
    <property type="entry name" value="C-terminal UvrC-binding domain of UvrB"/>
    <property type="match status" value="1"/>
</dbReference>
<organism evidence="2">
    <name type="scientific">marine sediment metagenome</name>
    <dbReference type="NCBI Taxonomy" id="412755"/>
    <lineage>
        <taxon>unclassified sequences</taxon>
        <taxon>metagenomes</taxon>
        <taxon>ecological metagenomes</taxon>
    </lineage>
</organism>
<accession>X0TP42</accession>
<evidence type="ECO:0000313" key="2">
    <source>
        <dbReference type="EMBL" id="GAF89922.1"/>
    </source>
</evidence>